<evidence type="ECO:0000259" key="2">
    <source>
        <dbReference type="PROSITE" id="PS51034"/>
    </source>
</evidence>
<dbReference type="PANTHER" id="PTHR11576">
    <property type="entry name" value="ZONA PELLUCIDA SPERM-BINDING PROTEIN 3"/>
    <property type="match status" value="1"/>
</dbReference>
<evidence type="ECO:0000313" key="3">
    <source>
        <dbReference type="EMBL" id="KGL80269.1"/>
    </source>
</evidence>
<accession>A0A099ZCV6</accession>
<dbReference type="Proteomes" id="UP000053641">
    <property type="component" value="Unassembled WGS sequence"/>
</dbReference>
<dbReference type="InterPro" id="IPR001507">
    <property type="entry name" value="ZP_dom"/>
</dbReference>
<keyword evidence="1" id="KW-1015">Disulfide bond</keyword>
<organism evidence="3 4">
    <name type="scientific">Tinamus guttatus</name>
    <name type="common">White-throated tinamou</name>
    <dbReference type="NCBI Taxonomy" id="94827"/>
    <lineage>
        <taxon>Eukaryota</taxon>
        <taxon>Metazoa</taxon>
        <taxon>Chordata</taxon>
        <taxon>Craniata</taxon>
        <taxon>Vertebrata</taxon>
        <taxon>Euteleostomi</taxon>
        <taxon>Archelosauria</taxon>
        <taxon>Archosauria</taxon>
        <taxon>Dinosauria</taxon>
        <taxon>Saurischia</taxon>
        <taxon>Theropoda</taxon>
        <taxon>Coelurosauria</taxon>
        <taxon>Aves</taxon>
        <taxon>Palaeognathae</taxon>
        <taxon>Tinamiformes</taxon>
        <taxon>Tinamidae</taxon>
        <taxon>Tinamus</taxon>
    </lineage>
</organism>
<dbReference type="Pfam" id="PF00100">
    <property type="entry name" value="Zona_pellucida"/>
    <property type="match status" value="1"/>
</dbReference>
<dbReference type="Gene3D" id="2.60.40.4100">
    <property type="entry name" value="Zona pellucida, ZP-C domain"/>
    <property type="match status" value="1"/>
</dbReference>
<dbReference type="AlphaFoldDB" id="A0A099ZCV6"/>
<dbReference type="STRING" id="94827.A0A099ZCV6"/>
<dbReference type="PANTHER" id="PTHR11576:SF22">
    <property type="entry name" value="ONCOPROTEIN INDUCED TRANSCRIPT 3"/>
    <property type="match status" value="1"/>
</dbReference>
<proteinExistence type="predicted"/>
<dbReference type="InterPro" id="IPR042235">
    <property type="entry name" value="ZP-C_dom"/>
</dbReference>
<protein>
    <submittedName>
        <fullName evidence="3">Deleted in malignant brain tumors 1 protein</fullName>
    </submittedName>
</protein>
<name>A0A099ZCV6_TINGU</name>
<dbReference type="EMBL" id="KL892943">
    <property type="protein sequence ID" value="KGL80269.1"/>
    <property type="molecule type" value="Genomic_DNA"/>
</dbReference>
<feature type="non-terminal residue" evidence="3">
    <location>
        <position position="1"/>
    </location>
</feature>
<evidence type="ECO:0000313" key="4">
    <source>
        <dbReference type="Proteomes" id="UP000053641"/>
    </source>
</evidence>
<gene>
    <name evidence="3" type="ORF">N309_14506</name>
</gene>
<keyword evidence="4" id="KW-1185">Reference proteome</keyword>
<dbReference type="PROSITE" id="PS51034">
    <property type="entry name" value="ZP_2"/>
    <property type="match status" value="1"/>
</dbReference>
<sequence length="116" mass="13792">PYYVNTGQDVFVRATLYYPDPNLMLFIDTCVVSPNPHDLTTLSYDLIRTGCIRDPTYRNYYSQDKKIVQFKFRPLSFLRRYSAIYLHCRMAVCNKYNYYSRCYQGCMTRGKIDTSN</sequence>
<evidence type="ECO:0000256" key="1">
    <source>
        <dbReference type="ARBA" id="ARBA00023157"/>
    </source>
</evidence>
<reference evidence="3 4" key="1">
    <citation type="submission" date="2014-06" db="EMBL/GenBank/DDBJ databases">
        <title>Genome evolution of avian class.</title>
        <authorList>
            <person name="Zhang G."/>
            <person name="Li C."/>
        </authorList>
    </citation>
    <scope>NUCLEOTIDE SEQUENCE [LARGE SCALE GENOMIC DNA]</scope>
    <source>
        <strain evidence="3">BGI_N309</strain>
    </source>
</reference>
<feature type="domain" description="ZP" evidence="2">
    <location>
        <begin position="1"/>
        <end position="109"/>
    </location>
</feature>
<feature type="non-terminal residue" evidence="3">
    <location>
        <position position="116"/>
    </location>
</feature>
<dbReference type="InterPro" id="IPR055355">
    <property type="entry name" value="ZP-C"/>
</dbReference>